<evidence type="ECO:0000259" key="10">
    <source>
        <dbReference type="Pfam" id="PF04095"/>
    </source>
</evidence>
<comment type="caution">
    <text evidence="13">The sequence shown here is derived from an EMBL/GenBank/DDBJ whole genome shotgun (WGS) entry which is preliminary data.</text>
</comment>
<evidence type="ECO:0000256" key="6">
    <source>
        <dbReference type="ARBA" id="ARBA00022642"/>
    </source>
</evidence>
<dbReference type="AlphaFoldDB" id="A0A235B2J3"/>
<keyword evidence="13" id="KW-0328">Glycosyltransferase</keyword>
<dbReference type="GO" id="GO:0047280">
    <property type="term" value="F:nicotinamide phosphoribosyltransferase activity"/>
    <property type="evidence" value="ECO:0007669"/>
    <property type="project" value="UniProtKB-ARBA"/>
</dbReference>
<evidence type="ECO:0000256" key="1">
    <source>
        <dbReference type="ARBA" id="ARBA00004952"/>
    </source>
</evidence>
<dbReference type="InterPro" id="IPR006405">
    <property type="entry name" value="Nic_PRibTrfase_pncB"/>
</dbReference>
<evidence type="ECO:0000256" key="7">
    <source>
        <dbReference type="ARBA" id="ARBA00022679"/>
    </source>
</evidence>
<dbReference type="InterPro" id="IPR036068">
    <property type="entry name" value="Nicotinate_pribotase-like_C"/>
</dbReference>
<evidence type="ECO:0000256" key="4">
    <source>
        <dbReference type="ARBA" id="ARBA00022553"/>
    </source>
</evidence>
<accession>A0A235B2J3</accession>
<dbReference type="FunFam" id="3.20.20.70:FF:000076">
    <property type="entry name" value="Nicotinate phosphoribosyltransferase"/>
    <property type="match status" value="1"/>
</dbReference>
<comment type="catalytic activity">
    <reaction evidence="8 9">
        <text>5-phospho-alpha-D-ribose 1-diphosphate + nicotinate + ATP + H2O = nicotinate beta-D-ribonucleotide + ADP + phosphate + diphosphate</text>
        <dbReference type="Rhea" id="RHEA:36163"/>
        <dbReference type="ChEBI" id="CHEBI:15377"/>
        <dbReference type="ChEBI" id="CHEBI:30616"/>
        <dbReference type="ChEBI" id="CHEBI:32544"/>
        <dbReference type="ChEBI" id="CHEBI:33019"/>
        <dbReference type="ChEBI" id="CHEBI:43474"/>
        <dbReference type="ChEBI" id="CHEBI:57502"/>
        <dbReference type="ChEBI" id="CHEBI:58017"/>
        <dbReference type="ChEBI" id="CHEBI:456216"/>
        <dbReference type="EC" id="6.3.4.21"/>
    </reaction>
</comment>
<comment type="similarity">
    <text evidence="2 9">Belongs to the NAPRTase family.</text>
</comment>
<dbReference type="EC" id="6.3.4.21" evidence="3 9"/>
<dbReference type="GO" id="GO:0034355">
    <property type="term" value="P:NAD+ biosynthetic process via the salvage pathway"/>
    <property type="evidence" value="ECO:0007669"/>
    <property type="project" value="TreeGrafter"/>
</dbReference>
<keyword evidence="4" id="KW-0597">Phosphoprotein</keyword>
<keyword evidence="5 9" id="KW-0436">Ligase</keyword>
<protein>
    <recommendedName>
        <fullName evidence="3 9">Nicotinate phosphoribosyltransferase</fullName>
        <ecNumber evidence="3 9">6.3.4.21</ecNumber>
    </recommendedName>
</protein>
<dbReference type="SUPFAM" id="SSF54675">
    <property type="entry name" value="Nicotinate/Quinolinate PRTase N-terminal domain-like"/>
    <property type="match status" value="1"/>
</dbReference>
<keyword evidence="7 9" id="KW-0808">Transferase</keyword>
<evidence type="ECO:0000256" key="3">
    <source>
        <dbReference type="ARBA" id="ARBA00013236"/>
    </source>
</evidence>
<dbReference type="NCBIfam" id="TIGR01513">
    <property type="entry name" value="NAPRTase_put"/>
    <property type="match status" value="1"/>
</dbReference>
<dbReference type="InterPro" id="IPR040727">
    <property type="entry name" value="NAPRTase_N"/>
</dbReference>
<dbReference type="GO" id="GO:0004516">
    <property type="term" value="F:nicotinate phosphoribosyltransferase activity"/>
    <property type="evidence" value="ECO:0007669"/>
    <property type="project" value="UniProtKB-UniRule"/>
</dbReference>
<comment type="PTM">
    <text evidence="9">Transiently phosphorylated on a His residue during the reaction cycle. Phosphorylation strongly increases the affinity for substrates and increases the rate of nicotinate D-ribonucleotide production. Dephosphorylation regenerates the low-affinity form of the enzyme, leading to product release.</text>
</comment>
<feature type="domain" description="Nicotinate phosphoribosyltransferase C-terminal" evidence="12">
    <location>
        <begin position="361"/>
        <end position="470"/>
    </location>
</feature>
<name>A0A235B2J3_9BACL</name>
<dbReference type="NCBIfam" id="NF009131">
    <property type="entry name" value="PRK12484.1"/>
    <property type="match status" value="1"/>
</dbReference>
<dbReference type="InterPro" id="IPR041619">
    <property type="entry name" value="NAPRTase_C"/>
</dbReference>
<dbReference type="SUPFAM" id="SSF51690">
    <property type="entry name" value="Nicotinate/Quinolinate PRTase C-terminal domain-like"/>
    <property type="match status" value="1"/>
</dbReference>
<dbReference type="Pfam" id="PF17956">
    <property type="entry name" value="NAPRTase_C"/>
    <property type="match status" value="1"/>
</dbReference>
<dbReference type="OrthoDB" id="9770610at2"/>
<evidence type="ECO:0000256" key="2">
    <source>
        <dbReference type="ARBA" id="ARBA00010897"/>
    </source>
</evidence>
<evidence type="ECO:0000313" key="13">
    <source>
        <dbReference type="EMBL" id="OYD06179.1"/>
    </source>
</evidence>
<dbReference type="GO" id="GO:0005829">
    <property type="term" value="C:cytosol"/>
    <property type="evidence" value="ECO:0007669"/>
    <property type="project" value="TreeGrafter"/>
</dbReference>
<keyword evidence="6 9" id="KW-0662">Pyridine nucleotide biosynthesis</keyword>
<dbReference type="PANTHER" id="PTHR11098:SF1">
    <property type="entry name" value="NICOTINATE PHOSPHORIBOSYLTRANSFERASE"/>
    <property type="match status" value="1"/>
</dbReference>
<reference evidence="13 14" key="1">
    <citation type="submission" date="2017-07" db="EMBL/GenBank/DDBJ databases">
        <title>The genome sequence of Paludifilum halophilum highlights mechanisms for microbial adaptation to high salt environemnts.</title>
        <authorList>
            <person name="Belbahri L."/>
        </authorList>
    </citation>
    <scope>NUCLEOTIDE SEQUENCE [LARGE SCALE GENOMIC DNA]</scope>
    <source>
        <strain evidence="13 14">DSM 102817</strain>
    </source>
</reference>
<evidence type="ECO:0000256" key="9">
    <source>
        <dbReference type="RuleBase" id="RU365100"/>
    </source>
</evidence>
<dbReference type="CDD" id="cd01570">
    <property type="entry name" value="NAPRTase_A"/>
    <property type="match status" value="1"/>
</dbReference>
<dbReference type="Gene3D" id="3.20.20.70">
    <property type="entry name" value="Aldolase class I"/>
    <property type="match status" value="1"/>
</dbReference>
<feature type="domain" description="Nicotinate/nicotinamide phosphoribosyltransferase" evidence="10">
    <location>
        <begin position="154"/>
        <end position="343"/>
    </location>
</feature>
<dbReference type="Proteomes" id="UP000215459">
    <property type="component" value="Unassembled WGS sequence"/>
</dbReference>
<keyword evidence="14" id="KW-1185">Reference proteome</keyword>
<comment type="pathway">
    <text evidence="1 9">Cofactor biosynthesis; NAD(+) biosynthesis; nicotinate D-ribonucleotide from nicotinate: step 1/1.</text>
</comment>
<dbReference type="InterPro" id="IPR041525">
    <property type="entry name" value="N/Namide_PRibTrfase"/>
</dbReference>
<evidence type="ECO:0000256" key="8">
    <source>
        <dbReference type="ARBA" id="ARBA00048668"/>
    </source>
</evidence>
<organism evidence="13 14">
    <name type="scientific">Paludifilum halophilum</name>
    <dbReference type="NCBI Taxonomy" id="1642702"/>
    <lineage>
        <taxon>Bacteria</taxon>
        <taxon>Bacillati</taxon>
        <taxon>Bacillota</taxon>
        <taxon>Bacilli</taxon>
        <taxon>Bacillales</taxon>
        <taxon>Thermoactinomycetaceae</taxon>
        <taxon>Paludifilum</taxon>
    </lineage>
</organism>
<sequence>MYKPTGWALHTDKYQVTMMYAHWKNGSHLHRKAFDLYFRKLPFGNGYAVFAGLERAVQYLENLQFTEEDIRYLAEQESFEPEFLDLLREFRFRGDIHGVREGTLVFPNEPLLRLEGTIMELQLVETALLNFIGYQTLVATKAARIYTIAEGDTLMEFGTRRAQESDAAVWGARAAYLAGFDATSNLRAGQMFGIPVQGTHSHAWVQDFDTEVEAFRAYARAFPDSSVLLVDTYDTLKSGVPHAIQVGRELKEKGYRLAGIRLDSGDLAYLSKEARRMLDEAGLTQTRIIASSDLDETTLLNLKSQGAKVDAWGVGTRLITAYDQPSLGAVYKLVAREQNGEWLPSIKISSNPEKVTTPGIKTVYRIIDQRTNKARGDLIIEEGHSIDEEQPLTLFHPIHTYRKKKVREFRAINLLHPIMRRGERVFDPPPLDEIRRYHLAQRSMFWEEYLRLMNPEEYPVDLSGELWNTKQELLQKIYRTIREENGS</sequence>
<comment type="function">
    <text evidence="9">Catalyzes the first step in the biosynthesis of NAD from nicotinic acid, the ATP-dependent synthesis of beta-nicotinate D-ribonucleotide from nicotinate and 5-phospho-D-ribose 1-phosphate.</text>
</comment>
<dbReference type="UniPathway" id="UPA00253">
    <property type="reaction ID" value="UER00457"/>
</dbReference>
<dbReference type="PANTHER" id="PTHR11098">
    <property type="entry name" value="NICOTINATE PHOSPHORIBOSYLTRANSFERASE"/>
    <property type="match status" value="1"/>
</dbReference>
<dbReference type="RefSeq" id="WP_094265948.1">
    <property type="nucleotide sequence ID" value="NZ_NOWF01000017.1"/>
</dbReference>
<dbReference type="InterPro" id="IPR007229">
    <property type="entry name" value="Nic_PRibTrfase-Fam"/>
</dbReference>
<evidence type="ECO:0000259" key="11">
    <source>
        <dbReference type="Pfam" id="PF17767"/>
    </source>
</evidence>
<gene>
    <name evidence="13" type="ORF">CHM34_17685</name>
</gene>
<dbReference type="InterPro" id="IPR013785">
    <property type="entry name" value="Aldolase_TIM"/>
</dbReference>
<dbReference type="EMBL" id="NOWF01000017">
    <property type="protein sequence ID" value="OYD06179.1"/>
    <property type="molecule type" value="Genomic_DNA"/>
</dbReference>
<dbReference type="Pfam" id="PF04095">
    <property type="entry name" value="NAPRTase"/>
    <property type="match status" value="1"/>
</dbReference>
<dbReference type="Gene3D" id="3.20.140.10">
    <property type="entry name" value="nicotinate phosphoribosyltransferase"/>
    <property type="match status" value="1"/>
</dbReference>
<feature type="domain" description="Nicotinate phosphoribosyltransferase N-terminal" evidence="11">
    <location>
        <begin position="9"/>
        <end position="132"/>
    </location>
</feature>
<dbReference type="PIRSF" id="PIRSF000484">
    <property type="entry name" value="NAPRT"/>
    <property type="match status" value="1"/>
</dbReference>
<evidence type="ECO:0000259" key="12">
    <source>
        <dbReference type="Pfam" id="PF17956"/>
    </source>
</evidence>
<dbReference type="NCBIfam" id="NF006694">
    <property type="entry name" value="PRK09243.1-1"/>
    <property type="match status" value="1"/>
</dbReference>
<dbReference type="Pfam" id="PF17767">
    <property type="entry name" value="NAPRTase_N"/>
    <property type="match status" value="1"/>
</dbReference>
<proteinExistence type="inferred from homology"/>
<evidence type="ECO:0000313" key="14">
    <source>
        <dbReference type="Proteomes" id="UP000215459"/>
    </source>
</evidence>
<evidence type="ECO:0000256" key="5">
    <source>
        <dbReference type="ARBA" id="ARBA00022598"/>
    </source>
</evidence>
<dbReference type="NCBIfam" id="NF006695">
    <property type="entry name" value="PRK09243.1-2"/>
    <property type="match status" value="1"/>
</dbReference>